<comment type="cofactor">
    <cofactor evidence="1">
        <name>pyridoxal 5'-phosphate</name>
        <dbReference type="ChEBI" id="CHEBI:597326"/>
    </cofactor>
</comment>
<feature type="domain" description="Tryptophan synthase beta chain-like PALP" evidence="8">
    <location>
        <begin position="83"/>
        <end position="247"/>
    </location>
</feature>
<dbReference type="GO" id="GO:0006535">
    <property type="term" value="P:cysteine biosynthetic process from serine"/>
    <property type="evidence" value="ECO:0007669"/>
    <property type="project" value="InterPro"/>
</dbReference>
<gene>
    <name evidence="9" type="ORF">OLEA9_A009054</name>
</gene>
<dbReference type="InterPro" id="IPR036052">
    <property type="entry name" value="TrpB-like_PALP_sf"/>
</dbReference>
<dbReference type="Gene3D" id="3.40.50.1100">
    <property type="match status" value="3"/>
</dbReference>
<evidence type="ECO:0000313" key="10">
    <source>
        <dbReference type="Proteomes" id="UP000594638"/>
    </source>
</evidence>
<dbReference type="AlphaFoldDB" id="A0A8S0SPS2"/>
<comment type="similarity">
    <text evidence="2">Belongs to the cysteine synthase/cystathionine beta-synthase family.</text>
</comment>
<keyword evidence="7" id="KW-1133">Transmembrane helix</keyword>
<feature type="transmembrane region" description="Helical" evidence="7">
    <location>
        <begin position="285"/>
        <end position="306"/>
    </location>
</feature>
<evidence type="ECO:0000256" key="4">
    <source>
        <dbReference type="ARBA" id="ARBA00022679"/>
    </source>
</evidence>
<evidence type="ECO:0000256" key="7">
    <source>
        <dbReference type="SAM" id="Phobius"/>
    </source>
</evidence>
<keyword evidence="10" id="KW-1185">Reference proteome</keyword>
<proteinExistence type="inferred from homology"/>
<dbReference type="OrthoDB" id="10259545at2759"/>
<evidence type="ECO:0000313" key="9">
    <source>
        <dbReference type="EMBL" id="CAA2993638.1"/>
    </source>
</evidence>
<dbReference type="FunFam" id="3.40.50.1100:FF:000002">
    <property type="entry name" value="Cysteine synthase"/>
    <property type="match status" value="1"/>
</dbReference>
<dbReference type="Pfam" id="PF00291">
    <property type="entry name" value="PALP"/>
    <property type="match status" value="1"/>
</dbReference>
<dbReference type="GO" id="GO:0016740">
    <property type="term" value="F:transferase activity"/>
    <property type="evidence" value="ECO:0007669"/>
    <property type="project" value="UniProtKB-KW"/>
</dbReference>
<keyword evidence="5" id="KW-0663">Pyridoxal phosphate</keyword>
<dbReference type="EMBL" id="CACTIH010005453">
    <property type="protein sequence ID" value="CAA2993638.1"/>
    <property type="molecule type" value="Genomic_DNA"/>
</dbReference>
<dbReference type="PANTHER" id="PTHR10314">
    <property type="entry name" value="CYSTATHIONINE BETA-SYNTHASE"/>
    <property type="match status" value="1"/>
</dbReference>
<dbReference type="InterPro" id="IPR001216">
    <property type="entry name" value="P-phosphate_BS"/>
</dbReference>
<dbReference type="CDD" id="cd01561">
    <property type="entry name" value="CBS_like"/>
    <property type="match status" value="1"/>
</dbReference>
<protein>
    <submittedName>
        <fullName evidence="9">Cysteine synthase, chloroplastic chromoplastic</fullName>
    </submittedName>
</protein>
<dbReference type="InterPro" id="IPR001926">
    <property type="entry name" value="TrpB-like_PALP"/>
</dbReference>
<evidence type="ECO:0000256" key="6">
    <source>
        <dbReference type="ARBA" id="ARBA00023192"/>
    </source>
</evidence>
<keyword evidence="3" id="KW-0028">Amino-acid biosynthesis</keyword>
<dbReference type="InterPro" id="IPR050214">
    <property type="entry name" value="Cys_Synth/Cystath_Beta-Synth"/>
</dbReference>
<dbReference type="SUPFAM" id="SSF53686">
    <property type="entry name" value="Tryptophan synthase beta subunit-like PLP-dependent enzymes"/>
    <property type="match status" value="2"/>
</dbReference>
<evidence type="ECO:0000256" key="5">
    <source>
        <dbReference type="ARBA" id="ARBA00022898"/>
    </source>
</evidence>
<name>A0A8S0SPS2_OLEEU</name>
<sequence>MSLLLNNPVNFQYNSDVRSTEFFVTKRWRSEANSLGYSNKSFHSIINIGNCRSINGRKSKIMCEAVSVQPKTEIEGLNIAEDVTQLIGKTPMVYLNNIVKGCVANIAAKLEIMEPCCSVKDRIGYSMIADAEERGLITPGKSVLVEPTSGNTGIGLAFIAASKGYKLILTMPASMSLERRVLLKAFGAELVLTDSAKGMKGAVQKAEEILSNTPNAYMLQQFDNPANPKIHYETTGPEIWEDTSGKVKKKKKFCFFSIFLVLNRNRELYIIVCIIDFILPYRKSPYAISFLVMVGISSGAAALAAIKVGKRPENAGKLITVVFPSFGERYLSTVLFQSIREECEKMQPEP</sequence>
<dbReference type="PROSITE" id="PS00901">
    <property type="entry name" value="CYS_SYNTHASE"/>
    <property type="match status" value="1"/>
</dbReference>
<evidence type="ECO:0000256" key="2">
    <source>
        <dbReference type="ARBA" id="ARBA00007103"/>
    </source>
</evidence>
<keyword evidence="7" id="KW-0812">Transmembrane</keyword>
<comment type="caution">
    <text evidence="9">The sequence shown here is derived from an EMBL/GenBank/DDBJ whole genome shotgun (WGS) entry which is preliminary data.</text>
</comment>
<accession>A0A8S0SPS2</accession>
<keyword evidence="4" id="KW-0808">Transferase</keyword>
<evidence type="ECO:0000259" key="8">
    <source>
        <dbReference type="Pfam" id="PF00291"/>
    </source>
</evidence>
<evidence type="ECO:0000256" key="1">
    <source>
        <dbReference type="ARBA" id="ARBA00001933"/>
    </source>
</evidence>
<keyword evidence="6" id="KW-0198">Cysteine biosynthesis</keyword>
<reference evidence="9 10" key="1">
    <citation type="submission" date="2019-12" db="EMBL/GenBank/DDBJ databases">
        <authorList>
            <person name="Alioto T."/>
            <person name="Alioto T."/>
            <person name="Gomez Garrido J."/>
        </authorList>
    </citation>
    <scope>NUCLEOTIDE SEQUENCE [LARGE SCALE GENOMIC DNA]</scope>
</reference>
<dbReference type="Proteomes" id="UP000594638">
    <property type="component" value="Unassembled WGS sequence"/>
</dbReference>
<dbReference type="Gramene" id="OE9A009054T1">
    <property type="protein sequence ID" value="OE9A009054C1"/>
    <property type="gene ID" value="OE9A009054"/>
</dbReference>
<organism evidence="9 10">
    <name type="scientific">Olea europaea subsp. europaea</name>
    <dbReference type="NCBI Taxonomy" id="158383"/>
    <lineage>
        <taxon>Eukaryota</taxon>
        <taxon>Viridiplantae</taxon>
        <taxon>Streptophyta</taxon>
        <taxon>Embryophyta</taxon>
        <taxon>Tracheophyta</taxon>
        <taxon>Spermatophyta</taxon>
        <taxon>Magnoliopsida</taxon>
        <taxon>eudicotyledons</taxon>
        <taxon>Gunneridae</taxon>
        <taxon>Pentapetalae</taxon>
        <taxon>asterids</taxon>
        <taxon>lamiids</taxon>
        <taxon>Lamiales</taxon>
        <taxon>Oleaceae</taxon>
        <taxon>Oleeae</taxon>
        <taxon>Olea</taxon>
    </lineage>
</organism>
<keyword evidence="7" id="KW-0472">Membrane</keyword>
<evidence type="ECO:0000256" key="3">
    <source>
        <dbReference type="ARBA" id="ARBA00022605"/>
    </source>
</evidence>